<gene>
    <name evidence="1" type="ORF">PG2093B_1475</name>
</gene>
<dbReference type="RefSeq" id="WP_129897963.1">
    <property type="nucleotide sequence ID" value="NZ_RYUH01000014.1"/>
</dbReference>
<evidence type="ECO:0000313" key="2">
    <source>
        <dbReference type="Proteomes" id="UP000292568"/>
    </source>
</evidence>
<evidence type="ECO:0008006" key="3">
    <source>
        <dbReference type="Google" id="ProtNLM"/>
    </source>
</evidence>
<dbReference type="Gene3D" id="3.40.960.10">
    <property type="entry name" value="VSR Endonuclease"/>
    <property type="match status" value="1"/>
</dbReference>
<reference evidence="1 2" key="1">
    <citation type="submission" date="2018-12" db="EMBL/GenBank/DDBJ databases">
        <title>Unveiling genomic diversity among members of the Bifidobacterium pseudolongum species, a widely distributed gut commensal of the animal kingdom.</title>
        <authorList>
            <person name="Lugli G.A."/>
            <person name="Duranti S."/>
            <person name="Albert K."/>
            <person name="Mancabelli L."/>
            <person name="Napoli S."/>
            <person name="Viappiani A."/>
            <person name="Anzalone R."/>
            <person name="Longhi G."/>
            <person name="Milani C."/>
            <person name="Turroni F."/>
            <person name="Alessandri G."/>
            <person name="Sela D.A."/>
            <person name="Van Sinderen D."/>
            <person name="Ventura M."/>
        </authorList>
    </citation>
    <scope>NUCLEOTIDE SEQUENCE [LARGE SCALE GENOMIC DNA]</scope>
    <source>
        <strain evidence="1 2">2093B</strain>
    </source>
</reference>
<dbReference type="Proteomes" id="UP000292568">
    <property type="component" value="Unassembled WGS sequence"/>
</dbReference>
<sequence length="318" mass="35629">MDEFYEEWDAIPVDIHESRRNSHPLLQSHLRQTASQMMCRCARAHIPYVYCGSTALRLLGVETPEDLSGPGNAWDNAPPRSNKHPRDVLHVVVRTAGERHELSGVRMHVWKGLAPDSIQQFANGVQCLRPAAAWASVAMDATMLQLIQIAESMERYGLATLADLRAFAGAHRFQGKRRCLRALSIARTGSASVKETELRVRLELRGLPAFAINYAVTGSAYDSRAEHTVDLAIAQYRVGLEYQGDQHRSDYRQYRRDRDKLGALAALGWTVFEVTQADLNSEEALDRLAMRVACVIAQQTGRDPHVARLTYARIGRAR</sequence>
<protein>
    <recommendedName>
        <fullName evidence="3">DUF559 domain-containing protein</fullName>
    </recommendedName>
</protein>
<dbReference type="AlphaFoldDB" id="A0A4Q4ZZ16"/>
<accession>A0A4Q4ZZ16</accession>
<evidence type="ECO:0000313" key="1">
    <source>
        <dbReference type="EMBL" id="RYQ08921.1"/>
    </source>
</evidence>
<dbReference type="SUPFAM" id="SSF52980">
    <property type="entry name" value="Restriction endonuclease-like"/>
    <property type="match status" value="1"/>
</dbReference>
<name>A0A4Q4ZZ16_9BIFI</name>
<dbReference type="EMBL" id="RYUH01000014">
    <property type="protein sequence ID" value="RYQ08921.1"/>
    <property type="molecule type" value="Genomic_DNA"/>
</dbReference>
<proteinExistence type="predicted"/>
<organism evidence="1 2">
    <name type="scientific">Bifidobacterium pseudolongum subsp. globosum</name>
    <dbReference type="NCBI Taxonomy" id="1690"/>
    <lineage>
        <taxon>Bacteria</taxon>
        <taxon>Bacillati</taxon>
        <taxon>Actinomycetota</taxon>
        <taxon>Actinomycetes</taxon>
        <taxon>Bifidobacteriales</taxon>
        <taxon>Bifidobacteriaceae</taxon>
        <taxon>Bifidobacterium</taxon>
    </lineage>
</organism>
<comment type="caution">
    <text evidence="1">The sequence shown here is derived from an EMBL/GenBank/DDBJ whole genome shotgun (WGS) entry which is preliminary data.</text>
</comment>
<dbReference type="InterPro" id="IPR011335">
    <property type="entry name" value="Restrct_endonuc-II-like"/>
</dbReference>